<accession>A0A1B8GSD5</accession>
<protein>
    <recommendedName>
        <fullName evidence="7">Phosphate transporter</fullName>
    </recommendedName>
</protein>
<feature type="region of interest" description="Disordered" evidence="8">
    <location>
        <begin position="294"/>
        <end position="330"/>
    </location>
</feature>
<feature type="transmembrane region" description="Helical" evidence="7">
    <location>
        <begin position="213"/>
        <end position="239"/>
    </location>
</feature>
<feature type="compositionally biased region" description="Polar residues" evidence="8">
    <location>
        <begin position="310"/>
        <end position="320"/>
    </location>
</feature>
<evidence type="ECO:0000256" key="3">
    <source>
        <dbReference type="ARBA" id="ARBA00022592"/>
    </source>
</evidence>
<comment type="similarity">
    <text evidence="7">Belongs to the inorganic phosphate transporter (PiT) (TC 2.A.20) family.</text>
</comment>
<keyword evidence="5 7" id="KW-1133">Transmembrane helix</keyword>
<gene>
    <name evidence="9" type="primary">PHO89</name>
    <name evidence="9" type="ORF">VE01_03445</name>
</gene>
<evidence type="ECO:0000256" key="7">
    <source>
        <dbReference type="RuleBase" id="RU363058"/>
    </source>
</evidence>
<keyword evidence="2 7" id="KW-0813">Transport</keyword>
<feature type="transmembrane region" description="Helical" evidence="7">
    <location>
        <begin position="84"/>
        <end position="105"/>
    </location>
</feature>
<sequence length="556" mass="60043">MLHQFDYIFAIAMIFGFLDAFMIGANDVANSWATSVSSRSVTLRQAMCLATVMEFAGAIGVGGRVADTIRTKIVNISFFEKDPAVLMVGMTCALVGSSIYLSVATRLGMPVSSTHSIMGGVIGMGIATVGANNVTWGWKGVAQVFAAWAIAPGLAGIFGAIIFTITKYGVLKRENPVRAAFFMVPIYFGFTTAILTMLIVWKGATTIKNPSTALILGCIFGVGGGVALLTVIFLLPYLYRLLVKDDWELKWYHLFFGPLLLKRGPVPPQPEGHNIVTDYYKTFDYETAQADGTVAPGRDTAEDVEKNGSKPVSLQKNIDSPTDIDAEEQPKKSPFQIAKRLLFRGVDMDVVSHQSKKSSALVGDLKSVHDAATHYDNKAEHTYSFLQVLTACTASFAHGANDVANAVGPLATVFTIWHSSKYELKKSSDVPIWVLAYCGAALSIGLWFYGYNMMRQLGNRITLHSPSRGFSMELGSAVTVVMATRLALPISTTQCISGATVGVGLCAGTWRAINWRMIAWIYFGWIITLPCTGIISGCLTGILINAPQFGKAVIVS</sequence>
<dbReference type="RefSeq" id="XP_018132480.1">
    <property type="nucleotide sequence ID" value="XM_018272935.1"/>
</dbReference>
<evidence type="ECO:0000256" key="2">
    <source>
        <dbReference type="ARBA" id="ARBA00022448"/>
    </source>
</evidence>
<dbReference type="PANTHER" id="PTHR11101:SF80">
    <property type="entry name" value="PHOSPHATE TRANSPORTER"/>
    <property type="match status" value="1"/>
</dbReference>
<dbReference type="EMBL" id="KV460215">
    <property type="protein sequence ID" value="OBT98747.1"/>
    <property type="molecule type" value="Genomic_DNA"/>
</dbReference>
<reference evidence="10" key="2">
    <citation type="journal article" date="2018" name="Nat. Commun.">
        <title>Extreme sensitivity to ultraviolet light in the fungal pathogen causing white-nose syndrome of bats.</title>
        <authorList>
            <person name="Palmer J.M."/>
            <person name="Drees K.P."/>
            <person name="Foster J.T."/>
            <person name="Lindner D.L."/>
        </authorList>
    </citation>
    <scope>NUCLEOTIDE SEQUENCE [LARGE SCALE GENOMIC DNA]</scope>
    <source>
        <strain evidence="10">UAMH 10579</strain>
    </source>
</reference>
<keyword evidence="10" id="KW-1185">Reference proteome</keyword>
<feature type="transmembrane region" description="Helical" evidence="7">
    <location>
        <begin position="144"/>
        <end position="165"/>
    </location>
</feature>
<comment type="subcellular location">
    <subcellularLocation>
        <location evidence="1 7">Membrane</location>
        <topology evidence="1 7">Multi-pass membrane protein</topology>
    </subcellularLocation>
</comment>
<dbReference type="PANTHER" id="PTHR11101">
    <property type="entry name" value="PHOSPHATE TRANSPORTER"/>
    <property type="match status" value="1"/>
</dbReference>
<dbReference type="Proteomes" id="UP000091956">
    <property type="component" value="Unassembled WGS sequence"/>
</dbReference>
<dbReference type="InterPro" id="IPR001204">
    <property type="entry name" value="Phos_transporter"/>
</dbReference>
<evidence type="ECO:0000313" key="10">
    <source>
        <dbReference type="Proteomes" id="UP000091956"/>
    </source>
</evidence>
<dbReference type="Pfam" id="PF01384">
    <property type="entry name" value="PHO4"/>
    <property type="match status" value="1"/>
</dbReference>
<dbReference type="AlphaFoldDB" id="A0A1B8GSD5"/>
<evidence type="ECO:0000256" key="6">
    <source>
        <dbReference type="ARBA" id="ARBA00023136"/>
    </source>
</evidence>
<reference evidence="9 10" key="1">
    <citation type="submission" date="2016-03" db="EMBL/GenBank/DDBJ databases">
        <title>Comparative genomics of Pseudogymnoascus destructans, the fungus causing white-nose syndrome of bats.</title>
        <authorList>
            <person name="Palmer J.M."/>
            <person name="Drees K.P."/>
            <person name="Foster J.T."/>
            <person name="Lindner D.L."/>
        </authorList>
    </citation>
    <scope>NUCLEOTIDE SEQUENCE [LARGE SCALE GENOMIC DNA]</scope>
    <source>
        <strain evidence="9 10">UAMH 10579</strain>
    </source>
</reference>
<dbReference type="GeneID" id="28836831"/>
<feature type="transmembrane region" description="Helical" evidence="7">
    <location>
        <begin position="519"/>
        <end position="544"/>
    </location>
</feature>
<dbReference type="STRING" id="342668.A0A1B8GSD5"/>
<name>A0A1B8GSD5_9PEZI</name>
<dbReference type="OrthoDB" id="260807at2759"/>
<evidence type="ECO:0000256" key="4">
    <source>
        <dbReference type="ARBA" id="ARBA00022692"/>
    </source>
</evidence>
<keyword evidence="6 7" id="KW-0472">Membrane</keyword>
<feature type="transmembrane region" description="Helical" evidence="7">
    <location>
        <begin position="177"/>
        <end position="201"/>
    </location>
</feature>
<dbReference type="GO" id="GO:0016020">
    <property type="term" value="C:membrane"/>
    <property type="evidence" value="ECO:0007669"/>
    <property type="project" value="UniProtKB-SubCell"/>
</dbReference>
<evidence type="ECO:0000256" key="8">
    <source>
        <dbReference type="SAM" id="MobiDB-lite"/>
    </source>
</evidence>
<evidence type="ECO:0000313" key="9">
    <source>
        <dbReference type="EMBL" id="OBT98747.1"/>
    </source>
</evidence>
<evidence type="ECO:0000256" key="1">
    <source>
        <dbReference type="ARBA" id="ARBA00004141"/>
    </source>
</evidence>
<dbReference type="GO" id="GO:0035435">
    <property type="term" value="P:phosphate ion transmembrane transport"/>
    <property type="evidence" value="ECO:0007669"/>
    <property type="project" value="TreeGrafter"/>
</dbReference>
<keyword evidence="4 7" id="KW-0812">Transmembrane</keyword>
<feature type="transmembrane region" description="Helical" evidence="7">
    <location>
        <begin position="7"/>
        <end position="25"/>
    </location>
</feature>
<evidence type="ECO:0000256" key="5">
    <source>
        <dbReference type="ARBA" id="ARBA00022989"/>
    </source>
</evidence>
<dbReference type="GO" id="GO:0005315">
    <property type="term" value="F:phosphate transmembrane transporter activity"/>
    <property type="evidence" value="ECO:0007669"/>
    <property type="project" value="InterPro"/>
</dbReference>
<organism evidence="9 10">
    <name type="scientific">Pseudogymnoascus verrucosus</name>
    <dbReference type="NCBI Taxonomy" id="342668"/>
    <lineage>
        <taxon>Eukaryota</taxon>
        <taxon>Fungi</taxon>
        <taxon>Dikarya</taxon>
        <taxon>Ascomycota</taxon>
        <taxon>Pezizomycotina</taxon>
        <taxon>Leotiomycetes</taxon>
        <taxon>Thelebolales</taxon>
        <taxon>Thelebolaceae</taxon>
        <taxon>Pseudogymnoascus</taxon>
    </lineage>
</organism>
<feature type="transmembrane region" description="Helical" evidence="7">
    <location>
        <begin position="430"/>
        <end position="450"/>
    </location>
</feature>
<feature type="transmembrane region" description="Helical" evidence="7">
    <location>
        <begin position="117"/>
        <end position="138"/>
    </location>
</feature>
<feature type="compositionally biased region" description="Basic and acidic residues" evidence="8">
    <location>
        <begin position="299"/>
        <end position="308"/>
    </location>
</feature>
<comment type="function">
    <text evidence="7">Sodium-phosphate symporter.</text>
</comment>
<proteinExistence type="inferred from homology"/>
<keyword evidence="3 7" id="KW-0592">Phosphate transport</keyword>